<accession>A0ABP9HV90</accession>
<dbReference type="SUPFAM" id="SSF54909">
    <property type="entry name" value="Dimeric alpha+beta barrel"/>
    <property type="match status" value="1"/>
</dbReference>
<protein>
    <submittedName>
        <fullName evidence="2">Antibiotic biosynthesis monooxygenase</fullName>
    </submittedName>
</protein>
<dbReference type="Pfam" id="PF03992">
    <property type="entry name" value="ABM"/>
    <property type="match status" value="1"/>
</dbReference>
<dbReference type="EMBL" id="BAABHS010000021">
    <property type="protein sequence ID" value="GAA4979564.1"/>
    <property type="molecule type" value="Genomic_DNA"/>
</dbReference>
<dbReference type="GO" id="GO:0004497">
    <property type="term" value="F:monooxygenase activity"/>
    <property type="evidence" value="ECO:0007669"/>
    <property type="project" value="UniProtKB-KW"/>
</dbReference>
<keyword evidence="2" id="KW-0503">Monooxygenase</keyword>
<dbReference type="RefSeq" id="WP_345678403.1">
    <property type="nucleotide sequence ID" value="NZ_BAABHS010000021.1"/>
</dbReference>
<proteinExistence type="predicted"/>
<keyword evidence="3" id="KW-1185">Reference proteome</keyword>
<reference evidence="3" key="1">
    <citation type="journal article" date="2019" name="Int. J. Syst. Evol. Microbiol.">
        <title>The Global Catalogue of Microorganisms (GCM) 10K type strain sequencing project: providing services to taxonomists for standard genome sequencing and annotation.</title>
        <authorList>
            <consortium name="The Broad Institute Genomics Platform"/>
            <consortium name="The Broad Institute Genome Sequencing Center for Infectious Disease"/>
            <person name="Wu L."/>
            <person name="Ma J."/>
        </authorList>
    </citation>
    <scope>NUCLEOTIDE SEQUENCE [LARGE SCALE GENOMIC DNA]</scope>
    <source>
        <strain evidence="3">JCM 17986</strain>
    </source>
</reference>
<name>A0ABP9HV90_9ACTN</name>
<organism evidence="2 3">
    <name type="scientific">Yinghuangia aomiensis</name>
    <dbReference type="NCBI Taxonomy" id="676205"/>
    <lineage>
        <taxon>Bacteria</taxon>
        <taxon>Bacillati</taxon>
        <taxon>Actinomycetota</taxon>
        <taxon>Actinomycetes</taxon>
        <taxon>Kitasatosporales</taxon>
        <taxon>Streptomycetaceae</taxon>
        <taxon>Yinghuangia</taxon>
    </lineage>
</organism>
<dbReference type="PROSITE" id="PS51725">
    <property type="entry name" value="ABM"/>
    <property type="match status" value="1"/>
</dbReference>
<comment type="caution">
    <text evidence="2">The sequence shown here is derived from an EMBL/GenBank/DDBJ whole genome shotgun (WGS) entry which is preliminary data.</text>
</comment>
<evidence type="ECO:0000259" key="1">
    <source>
        <dbReference type="PROSITE" id="PS51725"/>
    </source>
</evidence>
<dbReference type="InterPro" id="IPR011008">
    <property type="entry name" value="Dimeric_a/b-barrel"/>
</dbReference>
<gene>
    <name evidence="2" type="ORF">GCM10023205_55250</name>
</gene>
<dbReference type="Proteomes" id="UP001500466">
    <property type="component" value="Unassembled WGS sequence"/>
</dbReference>
<sequence>MILEHALLDVLPGREDEYLAAFAEARPLIEGREGFVDLRLERCVEHPSRFLLLVRWERLEDHTEGFRGSAEYGRWRELLHHFYDPFPEVTHFTAAGWAPGPIWGA</sequence>
<keyword evidence="2" id="KW-0560">Oxidoreductase</keyword>
<feature type="domain" description="ABM" evidence="1">
    <location>
        <begin position="2"/>
        <end position="92"/>
    </location>
</feature>
<dbReference type="InterPro" id="IPR007138">
    <property type="entry name" value="ABM_dom"/>
</dbReference>
<dbReference type="Gene3D" id="3.30.70.100">
    <property type="match status" value="1"/>
</dbReference>
<evidence type="ECO:0000313" key="2">
    <source>
        <dbReference type="EMBL" id="GAA4979564.1"/>
    </source>
</evidence>
<evidence type="ECO:0000313" key="3">
    <source>
        <dbReference type="Proteomes" id="UP001500466"/>
    </source>
</evidence>